<evidence type="ECO:0000256" key="5">
    <source>
        <dbReference type="ARBA" id="ARBA00022801"/>
    </source>
</evidence>
<name>A0AA36GYA9_CYLNA</name>
<dbReference type="GO" id="GO:0012505">
    <property type="term" value="C:endomembrane system"/>
    <property type="evidence" value="ECO:0007669"/>
    <property type="project" value="UniProtKB-SubCell"/>
</dbReference>
<dbReference type="InterPro" id="IPR012677">
    <property type="entry name" value="Nucleotide-bd_a/b_plait_sf"/>
</dbReference>
<keyword evidence="6 10" id="KW-0694">RNA-binding</keyword>
<evidence type="ECO:0000256" key="3">
    <source>
        <dbReference type="ARBA" id="ARBA00006859"/>
    </source>
</evidence>
<evidence type="ECO:0000313" key="15">
    <source>
        <dbReference type="Proteomes" id="UP001176961"/>
    </source>
</evidence>
<organism evidence="14 15">
    <name type="scientific">Cylicocyclus nassatus</name>
    <name type="common">Nematode worm</name>
    <dbReference type="NCBI Taxonomy" id="53992"/>
    <lineage>
        <taxon>Eukaryota</taxon>
        <taxon>Metazoa</taxon>
        <taxon>Ecdysozoa</taxon>
        <taxon>Nematoda</taxon>
        <taxon>Chromadorea</taxon>
        <taxon>Rhabditida</taxon>
        <taxon>Rhabditina</taxon>
        <taxon>Rhabditomorpha</taxon>
        <taxon>Strongyloidea</taxon>
        <taxon>Strongylidae</taxon>
        <taxon>Cylicocyclus</taxon>
    </lineage>
</organism>
<feature type="compositionally biased region" description="Gly residues" evidence="11">
    <location>
        <begin position="79"/>
        <end position="89"/>
    </location>
</feature>
<dbReference type="SMART" id="SM00360">
    <property type="entry name" value="RRM"/>
    <property type="match status" value="1"/>
</dbReference>
<protein>
    <recommendedName>
        <fullName evidence="13">RRM domain-containing protein</fullName>
    </recommendedName>
</protein>
<evidence type="ECO:0000313" key="14">
    <source>
        <dbReference type="EMBL" id="CAJ0600625.1"/>
    </source>
</evidence>
<feature type="compositionally biased region" description="Basic and acidic residues" evidence="11">
    <location>
        <begin position="256"/>
        <end position="266"/>
    </location>
</feature>
<feature type="region of interest" description="Disordered" evidence="11">
    <location>
        <begin position="243"/>
        <end position="266"/>
    </location>
</feature>
<dbReference type="PANTHER" id="PTHR48038:SF3">
    <property type="entry name" value="SPLICING FACTOR, ARGININE_SERINE-RICH 1-RELATED"/>
    <property type="match status" value="1"/>
</dbReference>
<feature type="transmembrane region" description="Helical" evidence="12">
    <location>
        <begin position="585"/>
        <end position="607"/>
    </location>
</feature>
<evidence type="ECO:0000256" key="10">
    <source>
        <dbReference type="PROSITE-ProRule" id="PRU00176"/>
    </source>
</evidence>
<dbReference type="Proteomes" id="UP001176961">
    <property type="component" value="Unassembled WGS sequence"/>
</dbReference>
<feature type="compositionally biased region" description="Basic residues" evidence="11">
    <location>
        <begin position="110"/>
        <end position="119"/>
    </location>
</feature>
<feature type="compositionally biased region" description="Polar residues" evidence="11">
    <location>
        <begin position="308"/>
        <end position="320"/>
    </location>
</feature>
<dbReference type="Pfam" id="PF00076">
    <property type="entry name" value="RRM_1"/>
    <property type="match status" value="1"/>
</dbReference>
<evidence type="ECO:0000256" key="9">
    <source>
        <dbReference type="ARBA" id="ARBA00023242"/>
    </source>
</evidence>
<evidence type="ECO:0000256" key="1">
    <source>
        <dbReference type="ARBA" id="ARBA00004123"/>
    </source>
</evidence>
<feature type="transmembrane region" description="Helical" evidence="12">
    <location>
        <begin position="664"/>
        <end position="684"/>
    </location>
</feature>
<dbReference type="EMBL" id="CATQJL010000224">
    <property type="protein sequence ID" value="CAJ0600625.1"/>
    <property type="molecule type" value="Genomic_DNA"/>
</dbReference>
<dbReference type="GO" id="GO:0042500">
    <property type="term" value="F:aspartic endopeptidase activity, intramembrane cleaving"/>
    <property type="evidence" value="ECO:0007669"/>
    <property type="project" value="InterPro"/>
</dbReference>
<sequence>MDCKVYVGGLPNDATSQEIEDAFYRFGRIRKVWVARRPPGFAFVEFEDSRDAEDAVKALDGSRICGVRARVELSHGRGRGGGGGGGYGGRRSSYEYRSRSPRRDRARSRSRDRRSRSRSRSPNYRSRSPPDEDRRSRSRSRSPSPQGELQLHECTMNREDIDKIAASTCIIFLSGLVLFQSCHRASTIYFFELQTTTVIFVEPIPALLLPFGLSILLWLVYKGTKRSASLEVERKAIMDKQKEIEAASSPASRKTSRQESRRVSLTDEQTFRLKRLLSDIQEMDTIHSQFGAQPDSRDSPAGGRLSRDSASSTGRQTPSDGNEDAQKTAESQPERKAAGISPRNSTEDSSGEHSPSVVGKSRFTCTKVEEPKIILPSTHDSPHRVQTAPASFKPILRSRGSSESERGLLPRKISGPATFSGGVQAIPDDSYGLSRRSSVSMSRRSFAGADELPDDDDSERERNEIYTQIGQTNFFTYSLSALNLLPKNRPGFPELKLNFSDIMSELFSVHLPVWGCVASFYIVLLELFGVHFAYYFYYHEETMIYAALAFSIIFGLFHEFCGGWFTNDILAFSSIYIACSRIQAVSYQTGVILLVGMALFDLFWLYVIDLLSTVTQESRAPLMIMIPRDHKGNKQSLAIVDIIIPGIFLNVVQKYSSMFDPGLFTVTYAAVFGALTLTMIFAVWRHKITPALVLPAIVAIVVSMGLSTHRHDLWRFMIKYKRLMPTKTA</sequence>
<evidence type="ECO:0000256" key="11">
    <source>
        <dbReference type="SAM" id="MobiDB-lite"/>
    </source>
</evidence>
<evidence type="ECO:0000256" key="8">
    <source>
        <dbReference type="ARBA" id="ARBA00023136"/>
    </source>
</evidence>
<comment type="subcellular location">
    <subcellularLocation>
        <location evidence="2">Endomembrane system</location>
        <topology evidence="2">Multi-pass membrane protein</topology>
    </subcellularLocation>
    <subcellularLocation>
        <location evidence="1">Nucleus</location>
    </subcellularLocation>
</comment>
<dbReference type="SUPFAM" id="SSF54928">
    <property type="entry name" value="RNA-binding domain, RBD"/>
    <property type="match status" value="1"/>
</dbReference>
<dbReference type="PANTHER" id="PTHR48038">
    <property type="entry name" value="RIBONUCLEOPROTEIN RB97D"/>
    <property type="match status" value="1"/>
</dbReference>
<evidence type="ECO:0000256" key="2">
    <source>
        <dbReference type="ARBA" id="ARBA00004127"/>
    </source>
</evidence>
<dbReference type="CDD" id="cd12373">
    <property type="entry name" value="RRM_SRSF3_like"/>
    <property type="match status" value="1"/>
</dbReference>
<evidence type="ECO:0000256" key="7">
    <source>
        <dbReference type="ARBA" id="ARBA00022989"/>
    </source>
</evidence>
<keyword evidence="9" id="KW-0539">Nucleus</keyword>
<dbReference type="InterPro" id="IPR035979">
    <property type="entry name" value="RBD_domain_sf"/>
</dbReference>
<dbReference type="PROSITE" id="PS50102">
    <property type="entry name" value="RRM"/>
    <property type="match status" value="1"/>
</dbReference>
<comment type="similarity">
    <text evidence="3">Belongs to the peptidase A22B family.</text>
</comment>
<dbReference type="InterPro" id="IPR007369">
    <property type="entry name" value="Peptidase_A22B_SPP"/>
</dbReference>
<dbReference type="GO" id="GO:0003723">
    <property type="term" value="F:RNA binding"/>
    <property type="evidence" value="ECO:0007669"/>
    <property type="project" value="UniProtKB-UniRule"/>
</dbReference>
<evidence type="ECO:0000256" key="6">
    <source>
        <dbReference type="ARBA" id="ARBA00022884"/>
    </source>
</evidence>
<feature type="transmembrane region" description="Helical" evidence="12">
    <location>
        <begin position="513"/>
        <end position="537"/>
    </location>
</feature>
<dbReference type="GO" id="GO:0016020">
    <property type="term" value="C:membrane"/>
    <property type="evidence" value="ECO:0007669"/>
    <property type="project" value="InterPro"/>
</dbReference>
<feature type="region of interest" description="Disordered" evidence="11">
    <location>
        <begin position="74"/>
        <end position="151"/>
    </location>
</feature>
<evidence type="ECO:0000256" key="4">
    <source>
        <dbReference type="ARBA" id="ARBA00022692"/>
    </source>
</evidence>
<keyword evidence="7 12" id="KW-1133">Transmembrane helix</keyword>
<feature type="compositionally biased region" description="Basic and acidic residues" evidence="11">
    <location>
        <begin position="324"/>
        <end position="337"/>
    </location>
</feature>
<evidence type="ECO:0000259" key="13">
    <source>
        <dbReference type="PROSITE" id="PS50102"/>
    </source>
</evidence>
<dbReference type="InterPro" id="IPR000504">
    <property type="entry name" value="RRM_dom"/>
</dbReference>
<dbReference type="GO" id="GO:0005634">
    <property type="term" value="C:nucleus"/>
    <property type="evidence" value="ECO:0007669"/>
    <property type="project" value="UniProtKB-SubCell"/>
</dbReference>
<proteinExistence type="inferred from homology"/>
<keyword evidence="15" id="KW-1185">Reference proteome</keyword>
<dbReference type="SMART" id="SM00730">
    <property type="entry name" value="PSN"/>
    <property type="match status" value="1"/>
</dbReference>
<feature type="transmembrane region" description="Helical" evidence="12">
    <location>
        <begin position="203"/>
        <end position="221"/>
    </location>
</feature>
<keyword evidence="4 12" id="KW-0812">Transmembrane</keyword>
<reference evidence="14" key="1">
    <citation type="submission" date="2023-07" db="EMBL/GenBank/DDBJ databases">
        <authorList>
            <consortium name="CYATHOMIX"/>
        </authorList>
    </citation>
    <scope>NUCLEOTIDE SEQUENCE</scope>
    <source>
        <strain evidence="14">N/A</strain>
    </source>
</reference>
<dbReference type="InterPro" id="IPR006639">
    <property type="entry name" value="Preselin/SPP"/>
</dbReference>
<gene>
    <name evidence="14" type="ORF">CYNAS_LOCUS12608</name>
</gene>
<feature type="transmembrane region" description="Helical" evidence="12">
    <location>
        <begin position="543"/>
        <end position="565"/>
    </location>
</feature>
<comment type="caution">
    <text evidence="14">The sequence shown here is derived from an EMBL/GenBank/DDBJ whole genome shotgun (WGS) entry which is preliminary data.</text>
</comment>
<feature type="compositionally biased region" description="Basic and acidic residues" evidence="11">
    <location>
        <begin position="92"/>
        <end position="109"/>
    </location>
</feature>
<keyword evidence="8 12" id="KW-0472">Membrane</keyword>
<feature type="region of interest" description="Disordered" evidence="11">
    <location>
        <begin position="287"/>
        <end position="414"/>
    </location>
</feature>
<keyword evidence="5" id="KW-0378">Hydrolase</keyword>
<feature type="domain" description="RRM" evidence="13">
    <location>
        <begin position="3"/>
        <end position="76"/>
    </location>
</feature>
<dbReference type="AlphaFoldDB" id="A0AA36GYA9"/>
<accession>A0AA36GYA9</accession>
<dbReference type="Pfam" id="PF04258">
    <property type="entry name" value="Peptidase_A22B"/>
    <property type="match status" value="1"/>
</dbReference>
<dbReference type="FunFam" id="3.30.70.330:FF:001074">
    <property type="entry name" value="Splicing factor, arginine/serine-rich 7"/>
    <property type="match status" value="1"/>
</dbReference>
<feature type="transmembrane region" description="Helical" evidence="12">
    <location>
        <begin position="690"/>
        <end position="709"/>
    </location>
</feature>
<feature type="transmembrane region" description="Helical" evidence="12">
    <location>
        <begin position="164"/>
        <end position="191"/>
    </location>
</feature>
<evidence type="ECO:0000256" key="12">
    <source>
        <dbReference type="SAM" id="Phobius"/>
    </source>
</evidence>
<dbReference type="Gene3D" id="3.30.70.330">
    <property type="match status" value="1"/>
</dbReference>